<dbReference type="PANTHER" id="PTHR43135">
    <property type="entry name" value="ALPHA-D-RIBOSE 1-METHYLPHOSPHONATE 5-TRIPHOSPHATE DIPHOSPHATASE"/>
    <property type="match status" value="1"/>
</dbReference>
<feature type="domain" description="Amidohydrolase-related" evidence="2">
    <location>
        <begin position="12"/>
        <end position="75"/>
    </location>
</feature>
<evidence type="ECO:0000256" key="1">
    <source>
        <dbReference type="SAM" id="Phobius"/>
    </source>
</evidence>
<dbReference type="InterPro" id="IPR011059">
    <property type="entry name" value="Metal-dep_hydrolase_composite"/>
</dbReference>
<reference evidence="3 4" key="1">
    <citation type="submission" date="2024-04" db="EMBL/GenBank/DDBJ databases">
        <title>genome sequences of Mucor flavus KT1a and Helicostylum pulchrum KT1b strains isolation_sourced from the surface of a dry-aged beef.</title>
        <authorList>
            <person name="Toyotome T."/>
            <person name="Hosono M."/>
            <person name="Torimaru M."/>
            <person name="Fukuda K."/>
            <person name="Mikami N."/>
        </authorList>
    </citation>
    <scope>NUCLEOTIDE SEQUENCE [LARGE SCALE GENOMIC DNA]</scope>
    <source>
        <strain evidence="3 4">KT1b</strain>
    </source>
</reference>
<protein>
    <recommendedName>
        <fullName evidence="2">Amidohydrolase-related domain-containing protein</fullName>
    </recommendedName>
</protein>
<keyword evidence="4" id="KW-1185">Reference proteome</keyword>
<sequence>MWGIPRDLMHEAQKAYHYGFDEHKSLQSLTSVPAKSLKLDHRIGSIEIGKDADLVIWERHPLRLGARPKHVIIDGAQLNFDVSWTKTVTEQDLVLKQLMKAETTKEFEHEKDRHYLPPFSENTMHLEDHGLDNPGSFRDACSSDVGSFVLRNITQIYMNSSDTMDAKVYGQGLYMVVKDGQISCLGVECDRDHIEWPVSSPIFEMGGAVVIPVRNEICHHNRTSIYIFFRALYLWVYHLVYPKFKQKRLLKMVMLKMIFLILIFIKRLFVPWTELN</sequence>
<keyword evidence="1" id="KW-1133">Transmembrane helix</keyword>
<dbReference type="InterPro" id="IPR006680">
    <property type="entry name" value="Amidohydro-rel"/>
</dbReference>
<evidence type="ECO:0000259" key="2">
    <source>
        <dbReference type="Pfam" id="PF01979"/>
    </source>
</evidence>
<evidence type="ECO:0000313" key="4">
    <source>
        <dbReference type="Proteomes" id="UP001476247"/>
    </source>
</evidence>
<dbReference type="Proteomes" id="UP001476247">
    <property type="component" value="Unassembled WGS sequence"/>
</dbReference>
<proteinExistence type="predicted"/>
<keyword evidence="1" id="KW-0472">Membrane</keyword>
<evidence type="ECO:0000313" key="3">
    <source>
        <dbReference type="EMBL" id="GAA5797785.1"/>
    </source>
</evidence>
<gene>
    <name evidence="3" type="ORF">HPULCUR_003180</name>
</gene>
<feature type="transmembrane region" description="Helical" evidence="1">
    <location>
        <begin position="253"/>
        <end position="270"/>
    </location>
</feature>
<organism evidence="3 4">
    <name type="scientific">Helicostylum pulchrum</name>
    <dbReference type="NCBI Taxonomy" id="562976"/>
    <lineage>
        <taxon>Eukaryota</taxon>
        <taxon>Fungi</taxon>
        <taxon>Fungi incertae sedis</taxon>
        <taxon>Mucoromycota</taxon>
        <taxon>Mucoromycotina</taxon>
        <taxon>Mucoromycetes</taxon>
        <taxon>Mucorales</taxon>
        <taxon>Mucorineae</taxon>
        <taxon>Mucoraceae</taxon>
        <taxon>Helicostylum</taxon>
    </lineage>
</organism>
<comment type="caution">
    <text evidence="3">The sequence shown here is derived from an EMBL/GenBank/DDBJ whole genome shotgun (WGS) entry which is preliminary data.</text>
</comment>
<name>A0ABP9XTW5_9FUNG</name>
<dbReference type="PANTHER" id="PTHR43135:SF3">
    <property type="entry name" value="ALPHA-D-RIBOSE 1-METHYLPHOSPHONATE 5-TRIPHOSPHATE DIPHOSPHATASE"/>
    <property type="match status" value="1"/>
</dbReference>
<dbReference type="SUPFAM" id="SSF51338">
    <property type="entry name" value="Composite domain of metallo-dependent hydrolases"/>
    <property type="match status" value="1"/>
</dbReference>
<dbReference type="EMBL" id="BAABUJ010000008">
    <property type="protein sequence ID" value="GAA5797785.1"/>
    <property type="molecule type" value="Genomic_DNA"/>
</dbReference>
<dbReference type="Gene3D" id="2.30.40.10">
    <property type="entry name" value="Urease, subunit C, domain 1"/>
    <property type="match status" value="1"/>
</dbReference>
<feature type="transmembrane region" description="Helical" evidence="1">
    <location>
        <begin position="223"/>
        <end position="241"/>
    </location>
</feature>
<dbReference type="InterPro" id="IPR051781">
    <property type="entry name" value="Metallo-dep_Hydrolase"/>
</dbReference>
<keyword evidence="1" id="KW-0812">Transmembrane</keyword>
<dbReference type="Pfam" id="PF01979">
    <property type="entry name" value="Amidohydro_1"/>
    <property type="match status" value="1"/>
</dbReference>
<accession>A0ABP9XTW5</accession>